<sequence length="275" mass="31715">MDYSSIHMISDHVLLWYDPVSCKQIMEAVDHANSTSHNPKLTFRFFIYESGTVYDEVSIKECGFRGIYKEIGSSTILEKYHVEDGNTVLATEKLMERVLPNLETVLEDAIVEIELEARRNSGNEEDAIQFLLPAMAAMEYWFDYTSTQVSFTLELPPNLLGFAYYFVLSQGHMRKVACFGCECYLDKISDHVVFWYDPVTCKQIMEAVDDVNNTSYSPKLTFRFFFDESGTVSIKECGFHWIYQEETGSSTIFESHDEDEETVPPTIFESHDEDE</sequence>
<comment type="caution">
    <text evidence="2">The sequence shown here is derived from an EMBL/GenBank/DDBJ whole genome shotgun (WGS) entry which is preliminary data.</text>
</comment>
<organism evidence="2 3">
    <name type="scientific">Trifolium medium</name>
    <dbReference type="NCBI Taxonomy" id="97028"/>
    <lineage>
        <taxon>Eukaryota</taxon>
        <taxon>Viridiplantae</taxon>
        <taxon>Streptophyta</taxon>
        <taxon>Embryophyta</taxon>
        <taxon>Tracheophyta</taxon>
        <taxon>Spermatophyta</taxon>
        <taxon>Magnoliopsida</taxon>
        <taxon>eudicotyledons</taxon>
        <taxon>Gunneridae</taxon>
        <taxon>Pentapetalae</taxon>
        <taxon>rosids</taxon>
        <taxon>fabids</taxon>
        <taxon>Fabales</taxon>
        <taxon>Fabaceae</taxon>
        <taxon>Papilionoideae</taxon>
        <taxon>50 kb inversion clade</taxon>
        <taxon>NPAAA clade</taxon>
        <taxon>Hologalegina</taxon>
        <taxon>IRL clade</taxon>
        <taxon>Trifolieae</taxon>
        <taxon>Trifolium</taxon>
    </lineage>
</organism>
<dbReference type="AlphaFoldDB" id="A0A392LX53"/>
<feature type="region of interest" description="Disordered" evidence="1">
    <location>
        <begin position="254"/>
        <end position="275"/>
    </location>
</feature>
<evidence type="ECO:0000313" key="3">
    <source>
        <dbReference type="Proteomes" id="UP000265520"/>
    </source>
</evidence>
<dbReference type="Proteomes" id="UP000265520">
    <property type="component" value="Unassembled WGS sequence"/>
</dbReference>
<keyword evidence="3" id="KW-1185">Reference proteome</keyword>
<proteinExistence type="predicted"/>
<name>A0A392LX53_9FABA</name>
<reference evidence="2 3" key="1">
    <citation type="journal article" date="2018" name="Front. Plant Sci.">
        <title>Red Clover (Trifolium pratense) and Zigzag Clover (T. medium) - A Picture of Genomic Similarities and Differences.</title>
        <authorList>
            <person name="Dluhosova J."/>
            <person name="Istvanek J."/>
            <person name="Nedelnik J."/>
            <person name="Repkova J."/>
        </authorList>
    </citation>
    <scope>NUCLEOTIDE SEQUENCE [LARGE SCALE GENOMIC DNA]</scope>
    <source>
        <strain evidence="3">cv. 10/8</strain>
        <tissue evidence="2">Leaf</tissue>
    </source>
</reference>
<evidence type="ECO:0000256" key="1">
    <source>
        <dbReference type="SAM" id="MobiDB-lite"/>
    </source>
</evidence>
<protein>
    <submittedName>
        <fullName evidence="2">Putative disease resistance protein (TIR-NBS-LRR class)</fullName>
    </submittedName>
</protein>
<evidence type="ECO:0000313" key="2">
    <source>
        <dbReference type="EMBL" id="MCH79508.1"/>
    </source>
</evidence>
<gene>
    <name evidence="2" type="ORF">A2U01_0000258</name>
</gene>
<dbReference type="EMBL" id="LXQA010000155">
    <property type="protein sequence ID" value="MCH79508.1"/>
    <property type="molecule type" value="Genomic_DNA"/>
</dbReference>
<feature type="non-terminal residue" evidence="2">
    <location>
        <position position="275"/>
    </location>
</feature>
<accession>A0A392LX53</accession>